<evidence type="ECO:0000313" key="5">
    <source>
        <dbReference type="Proteomes" id="UP000325313"/>
    </source>
</evidence>
<name>A0A5B0LVT1_PUCGR</name>
<feature type="domain" description="Tet-like 2OG-Fe(II) oxygenase" evidence="1">
    <location>
        <begin position="118"/>
        <end position="324"/>
    </location>
</feature>
<evidence type="ECO:0000259" key="1">
    <source>
        <dbReference type="Pfam" id="PF20515"/>
    </source>
</evidence>
<dbReference type="Proteomes" id="UP000324748">
    <property type="component" value="Unassembled WGS sequence"/>
</dbReference>
<dbReference type="EMBL" id="VDEP01000009">
    <property type="protein sequence ID" value="KAA1137351.1"/>
    <property type="molecule type" value="Genomic_DNA"/>
</dbReference>
<evidence type="ECO:0000313" key="2">
    <source>
        <dbReference type="EMBL" id="KAA1067983.1"/>
    </source>
</evidence>
<evidence type="ECO:0000313" key="3">
    <source>
        <dbReference type="EMBL" id="KAA1137351.1"/>
    </source>
</evidence>
<comment type="caution">
    <text evidence="2">The sequence shown here is derived from an EMBL/GenBank/DDBJ whole genome shotgun (WGS) entry which is preliminary data.</text>
</comment>
<protein>
    <recommendedName>
        <fullName evidence="1">Tet-like 2OG-Fe(II) oxygenase domain-containing protein</fullName>
    </recommendedName>
</protein>
<dbReference type="OrthoDB" id="3132747at2759"/>
<proteinExistence type="predicted"/>
<evidence type="ECO:0000313" key="4">
    <source>
        <dbReference type="Proteomes" id="UP000324748"/>
    </source>
</evidence>
<reference evidence="4 5" key="1">
    <citation type="submission" date="2019-05" db="EMBL/GenBank/DDBJ databases">
        <title>Emergence of the Ug99 lineage of the wheat stem rust pathogen through somatic hybridization.</title>
        <authorList>
            <person name="Li F."/>
            <person name="Upadhyaya N.M."/>
            <person name="Sperschneider J."/>
            <person name="Matny O."/>
            <person name="Nguyen-Phuc H."/>
            <person name="Mago R."/>
            <person name="Raley C."/>
            <person name="Miller M.E."/>
            <person name="Silverstein K.A.T."/>
            <person name="Henningsen E."/>
            <person name="Hirsch C.D."/>
            <person name="Visser B."/>
            <person name="Pretorius Z.A."/>
            <person name="Steffenson B.J."/>
            <person name="Schwessinger B."/>
            <person name="Dodds P.N."/>
            <person name="Figueroa M."/>
        </authorList>
    </citation>
    <scope>NUCLEOTIDE SEQUENCE [LARGE SCALE GENOMIC DNA]</scope>
    <source>
        <strain evidence="2">21-0</strain>
        <strain evidence="3 5">Ug99</strain>
    </source>
</reference>
<organism evidence="2 4">
    <name type="scientific">Puccinia graminis f. sp. tritici</name>
    <dbReference type="NCBI Taxonomy" id="56615"/>
    <lineage>
        <taxon>Eukaryota</taxon>
        <taxon>Fungi</taxon>
        <taxon>Dikarya</taxon>
        <taxon>Basidiomycota</taxon>
        <taxon>Pucciniomycotina</taxon>
        <taxon>Pucciniomycetes</taxon>
        <taxon>Pucciniales</taxon>
        <taxon>Pucciniaceae</taxon>
        <taxon>Puccinia</taxon>
    </lineage>
</organism>
<dbReference type="AlphaFoldDB" id="A0A5B0LVT1"/>
<dbReference type="Proteomes" id="UP000325313">
    <property type="component" value="Unassembled WGS sequence"/>
</dbReference>
<gene>
    <name evidence="2" type="ORF">PGT21_024058</name>
    <name evidence="3" type="ORF">PGTUg99_015642</name>
</gene>
<accession>A0A5B0LVT1</accession>
<sequence length="384" mass="43716">MEAKRPKVRNILKSKARRRRRAANRTSEVALEIDESSYSGKRVIWSRRRFIKCHLYPAIRAEKRRSPRHPTLDKVEAARTIASRFWKFTHGTVILRDSTKGGQIIAVIEFTPLTELSQKEKDDINFITTYLHQMKQFVHPVGPSRTWGGKMWGVGWRKSMTRLELFGQYVKLAAIKRAPEKYRGLVSRSRKVADVLGGMFKCLGGVAFEANQDIMRENGIPSFGSCEFGQSLGTYDCAPHITFTSDGFFNCPHFDVGDASEWAFALFVPTHKADGTLADSDSGYDVTGGSFCFPDYDCCIDFKQLGLVKLIWAANRVKHCTLPAQESPRFTRTAMSLQIPRKTVRTCNRIKSGLIFLRNSYRNMKSTFIASHRVIMDKLKCQFT</sequence>
<dbReference type="EMBL" id="VSWC01000184">
    <property type="protein sequence ID" value="KAA1067983.1"/>
    <property type="molecule type" value="Genomic_DNA"/>
</dbReference>
<dbReference type="Pfam" id="PF20515">
    <property type="entry name" value="2OG-FeII_Oxy_6"/>
    <property type="match status" value="1"/>
</dbReference>
<keyword evidence="4" id="KW-1185">Reference proteome</keyword>
<dbReference type="InterPro" id="IPR046798">
    <property type="entry name" value="2OG-FeII_Oxy_6"/>
</dbReference>